<name>A0A926EPD4_9FIRM</name>
<dbReference type="InterPro" id="IPR035466">
    <property type="entry name" value="GlmS/AgaS_SIS"/>
</dbReference>
<organism evidence="13 14">
    <name type="scientific">Youxingia wuxianensis</name>
    <dbReference type="NCBI Taxonomy" id="2763678"/>
    <lineage>
        <taxon>Bacteria</taxon>
        <taxon>Bacillati</taxon>
        <taxon>Bacillota</taxon>
        <taxon>Clostridia</taxon>
        <taxon>Eubacteriales</taxon>
        <taxon>Oscillospiraceae</taxon>
        <taxon>Youxingia</taxon>
    </lineage>
</organism>
<dbReference type="FunFam" id="3.60.20.10:FF:000006">
    <property type="entry name" value="Glutamine--fructose-6-phosphate aminotransferase [isomerizing]"/>
    <property type="match status" value="1"/>
</dbReference>
<keyword evidence="5 10" id="KW-0963">Cytoplasm</keyword>
<dbReference type="PANTHER" id="PTHR10937:SF0">
    <property type="entry name" value="GLUTAMINE--FRUCTOSE-6-PHOSPHATE TRANSAMINASE (ISOMERIZING)"/>
    <property type="match status" value="1"/>
</dbReference>
<dbReference type="SUPFAM" id="SSF53697">
    <property type="entry name" value="SIS domain"/>
    <property type="match status" value="1"/>
</dbReference>
<dbReference type="InterPro" id="IPR029055">
    <property type="entry name" value="Ntn_hydrolases_N"/>
</dbReference>
<keyword evidence="6 10" id="KW-0032">Aminotransferase</keyword>
<dbReference type="PROSITE" id="PS51278">
    <property type="entry name" value="GATASE_TYPE_2"/>
    <property type="match status" value="1"/>
</dbReference>
<evidence type="ECO:0000256" key="3">
    <source>
        <dbReference type="ARBA" id="ARBA00012916"/>
    </source>
</evidence>
<evidence type="ECO:0000256" key="2">
    <source>
        <dbReference type="ARBA" id="ARBA00004496"/>
    </source>
</evidence>
<dbReference type="InterPro" id="IPR005855">
    <property type="entry name" value="GFAT"/>
</dbReference>
<dbReference type="GO" id="GO:0005975">
    <property type="term" value="P:carbohydrate metabolic process"/>
    <property type="evidence" value="ECO:0007669"/>
    <property type="project" value="UniProtKB-UniRule"/>
</dbReference>
<dbReference type="Gene3D" id="3.60.20.10">
    <property type="entry name" value="Glutamine Phosphoribosylpyrophosphate, subunit 1, domain 1"/>
    <property type="match status" value="1"/>
</dbReference>
<evidence type="ECO:0000256" key="10">
    <source>
        <dbReference type="HAMAP-Rule" id="MF_00164"/>
    </source>
</evidence>
<evidence type="ECO:0000256" key="9">
    <source>
        <dbReference type="ARBA" id="ARBA00022962"/>
    </source>
</evidence>
<dbReference type="FunFam" id="3.40.50.10490:FF:000001">
    <property type="entry name" value="Glutamine--fructose-6-phosphate aminotransferase [isomerizing]"/>
    <property type="match status" value="1"/>
</dbReference>
<dbReference type="NCBIfam" id="TIGR01135">
    <property type="entry name" value="glmS"/>
    <property type="match status" value="1"/>
</dbReference>
<dbReference type="NCBIfam" id="NF001484">
    <property type="entry name" value="PRK00331.1"/>
    <property type="match status" value="1"/>
</dbReference>
<dbReference type="CDD" id="cd05009">
    <property type="entry name" value="SIS_GlmS_GlmD_2"/>
    <property type="match status" value="1"/>
</dbReference>
<dbReference type="InterPro" id="IPR046348">
    <property type="entry name" value="SIS_dom_sf"/>
</dbReference>
<dbReference type="Gene3D" id="3.40.50.10490">
    <property type="entry name" value="Glucose-6-phosphate isomerase like protein, domain 1"/>
    <property type="match status" value="2"/>
</dbReference>
<feature type="active site" description="Nucleophile; for GATase activity" evidence="10">
    <location>
        <position position="2"/>
    </location>
</feature>
<dbReference type="SUPFAM" id="SSF56235">
    <property type="entry name" value="N-terminal nucleophile aminohydrolases (Ntn hydrolases)"/>
    <property type="match status" value="1"/>
</dbReference>
<feature type="domain" description="SIS" evidence="12">
    <location>
        <begin position="455"/>
        <end position="596"/>
    </location>
</feature>
<protein>
    <recommendedName>
        <fullName evidence="4 10">Glutamine--fructose-6-phosphate aminotransferase [isomerizing]</fullName>
        <ecNumber evidence="3 10">2.6.1.16</ecNumber>
    </recommendedName>
    <alternativeName>
        <fullName evidence="10">D-fructose-6-phosphate amidotransferase</fullName>
    </alternativeName>
    <alternativeName>
        <fullName evidence="10">GFAT</fullName>
    </alternativeName>
    <alternativeName>
        <fullName evidence="10">Glucosamine-6-phosphate synthase</fullName>
    </alternativeName>
    <alternativeName>
        <fullName evidence="10">Hexosephosphate aminotransferase</fullName>
    </alternativeName>
    <alternativeName>
        <fullName evidence="10">L-glutamine--D-fructose-6-phosphate amidotransferase</fullName>
    </alternativeName>
</protein>
<accession>A0A926EPD4</accession>
<feature type="initiator methionine" description="Removed" evidence="10">
    <location>
        <position position="1"/>
    </location>
</feature>
<evidence type="ECO:0000313" key="14">
    <source>
        <dbReference type="Proteomes" id="UP000623678"/>
    </source>
</evidence>
<evidence type="ECO:0000256" key="4">
    <source>
        <dbReference type="ARBA" id="ARBA00016090"/>
    </source>
</evidence>
<dbReference type="EMBL" id="JACRTD010000001">
    <property type="protein sequence ID" value="MBC8584119.1"/>
    <property type="molecule type" value="Genomic_DNA"/>
</dbReference>
<dbReference type="GO" id="GO:0004360">
    <property type="term" value="F:glutamine-fructose-6-phosphate transaminase (isomerizing) activity"/>
    <property type="evidence" value="ECO:0007669"/>
    <property type="project" value="UniProtKB-UniRule"/>
</dbReference>
<feature type="active site" description="For Fru-6P isomerization activity" evidence="10">
    <location>
        <position position="601"/>
    </location>
</feature>
<feature type="domain" description="Glutamine amidotransferase type-2" evidence="11">
    <location>
        <begin position="2"/>
        <end position="216"/>
    </location>
</feature>
<dbReference type="InterPro" id="IPR047084">
    <property type="entry name" value="GFAT_N"/>
</dbReference>
<comment type="caution">
    <text evidence="13">The sequence shown here is derived from an EMBL/GenBank/DDBJ whole genome shotgun (WGS) entry which is preliminary data.</text>
</comment>
<dbReference type="Pfam" id="PF01380">
    <property type="entry name" value="SIS"/>
    <property type="match status" value="2"/>
</dbReference>
<evidence type="ECO:0000256" key="5">
    <source>
        <dbReference type="ARBA" id="ARBA00022490"/>
    </source>
</evidence>
<dbReference type="GO" id="GO:0097367">
    <property type="term" value="F:carbohydrate derivative binding"/>
    <property type="evidence" value="ECO:0007669"/>
    <property type="project" value="InterPro"/>
</dbReference>
<dbReference type="Pfam" id="PF13522">
    <property type="entry name" value="GATase_6"/>
    <property type="match status" value="1"/>
</dbReference>
<keyword evidence="7 10" id="KW-0808">Transferase</keyword>
<comment type="subunit">
    <text evidence="10">Homodimer.</text>
</comment>
<dbReference type="AlphaFoldDB" id="A0A926EPD4"/>
<dbReference type="EC" id="2.6.1.16" evidence="3 10"/>
<dbReference type="GO" id="GO:0006047">
    <property type="term" value="P:UDP-N-acetylglucosamine metabolic process"/>
    <property type="evidence" value="ECO:0007669"/>
    <property type="project" value="TreeGrafter"/>
</dbReference>
<sequence length="606" mass="66765">MCGIVGYTGSKNAVDVLLDGLSSLEYRGYDSAGISVVCGEKLTTIKTKGRLQNLADLIKEQGKPQCHCGIGHTRWATHGEPSDLNAHPHVTEKLSLVHNGIIENYQQIKGKLLSQGYEFSSQTDTECAAKLIDSLYSGDPMDTIRKAISQMEGSYAFGIVFADHPDKIYAVRQGSPLIVAKGEGENFIASDVPAILKYTRQYYLIEEKEIAEVSAQEINIYSPEGEKVQKPLLTASWTVEQAQKGGYDHFMLKEIYEQPRALRDTVHPRISDGLPSFEMDDVPEGFFKRFEKISIVACGTAMHAGMLGKALIEKLARIPVETDIASEFRYRNPIMDKTTLVIVISQSGETADTLAALRLAKQHGVTTLAIVNVTGSSIAREADYIIHTYAGPEIAVASTKAYSVQLSVMYMIAIKMALAKQEITTNQARELTSSLMHAIETTEKSILLDEQIKAYIKRYENLNDLFFLGRGLDYALGLEGSLKLKEISYIHCEAYAAGELKHGTISLITDGVPVVALATQEILLPKMVSNIREVRSRGADVLLICKKGMRIDRDVYGEKLELPAIDDLFMPIVGVIPLQLIAYHTAVLRGCDVDKPRNLAKSVTVE</sequence>
<comment type="catalytic activity">
    <reaction evidence="1 10">
        <text>D-fructose 6-phosphate + L-glutamine = D-glucosamine 6-phosphate + L-glutamate</text>
        <dbReference type="Rhea" id="RHEA:13237"/>
        <dbReference type="ChEBI" id="CHEBI:29985"/>
        <dbReference type="ChEBI" id="CHEBI:58359"/>
        <dbReference type="ChEBI" id="CHEBI:58725"/>
        <dbReference type="ChEBI" id="CHEBI:61527"/>
        <dbReference type="EC" id="2.6.1.16"/>
    </reaction>
</comment>
<dbReference type="Proteomes" id="UP000623678">
    <property type="component" value="Unassembled WGS sequence"/>
</dbReference>
<evidence type="ECO:0000256" key="6">
    <source>
        <dbReference type="ARBA" id="ARBA00022576"/>
    </source>
</evidence>
<dbReference type="PANTHER" id="PTHR10937">
    <property type="entry name" value="GLUCOSAMINE--FRUCTOSE-6-PHOSPHATE AMINOTRANSFERASE, ISOMERIZING"/>
    <property type="match status" value="1"/>
</dbReference>
<keyword evidence="8" id="KW-0677">Repeat</keyword>
<evidence type="ECO:0000256" key="1">
    <source>
        <dbReference type="ARBA" id="ARBA00001031"/>
    </source>
</evidence>
<keyword evidence="14" id="KW-1185">Reference proteome</keyword>
<dbReference type="InterPro" id="IPR035490">
    <property type="entry name" value="GlmS/FrlB_SIS"/>
</dbReference>
<dbReference type="CDD" id="cd00714">
    <property type="entry name" value="GFAT"/>
    <property type="match status" value="1"/>
</dbReference>
<evidence type="ECO:0000259" key="12">
    <source>
        <dbReference type="PROSITE" id="PS51464"/>
    </source>
</evidence>
<dbReference type="GO" id="GO:0005829">
    <property type="term" value="C:cytosol"/>
    <property type="evidence" value="ECO:0007669"/>
    <property type="project" value="TreeGrafter"/>
</dbReference>
<gene>
    <name evidence="10 13" type="primary">glmS</name>
    <name evidence="13" type="ORF">H8705_00785</name>
</gene>
<dbReference type="InterPro" id="IPR001347">
    <property type="entry name" value="SIS_dom"/>
</dbReference>
<keyword evidence="9" id="KW-0315">Glutamine amidotransferase</keyword>
<proteinExistence type="inferred from homology"/>
<evidence type="ECO:0000256" key="7">
    <source>
        <dbReference type="ARBA" id="ARBA00022679"/>
    </source>
</evidence>
<comment type="function">
    <text evidence="10">Catalyzes the first step in hexosamine metabolism, converting fructose-6P into glucosamine-6P using glutamine as a nitrogen source.</text>
</comment>
<dbReference type="PROSITE" id="PS51464">
    <property type="entry name" value="SIS"/>
    <property type="match status" value="2"/>
</dbReference>
<comment type="subcellular location">
    <subcellularLocation>
        <location evidence="2 10">Cytoplasm</location>
    </subcellularLocation>
</comment>
<dbReference type="GO" id="GO:0046349">
    <property type="term" value="P:amino sugar biosynthetic process"/>
    <property type="evidence" value="ECO:0007669"/>
    <property type="project" value="UniProtKB-ARBA"/>
</dbReference>
<dbReference type="GO" id="GO:0006487">
    <property type="term" value="P:protein N-linked glycosylation"/>
    <property type="evidence" value="ECO:0007669"/>
    <property type="project" value="TreeGrafter"/>
</dbReference>
<dbReference type="HAMAP" id="MF_00164">
    <property type="entry name" value="GlmS"/>
    <property type="match status" value="1"/>
</dbReference>
<dbReference type="RefSeq" id="WP_262393971.1">
    <property type="nucleotide sequence ID" value="NZ_JACRTD010000001.1"/>
</dbReference>
<reference evidence="13" key="1">
    <citation type="submission" date="2020-08" db="EMBL/GenBank/DDBJ databases">
        <title>Genome public.</title>
        <authorList>
            <person name="Liu C."/>
            <person name="Sun Q."/>
        </authorList>
    </citation>
    <scope>NUCLEOTIDE SEQUENCE</scope>
    <source>
        <strain evidence="13">NSJ-64</strain>
    </source>
</reference>
<evidence type="ECO:0000313" key="13">
    <source>
        <dbReference type="EMBL" id="MBC8584119.1"/>
    </source>
</evidence>
<dbReference type="GO" id="GO:0006002">
    <property type="term" value="P:fructose 6-phosphate metabolic process"/>
    <property type="evidence" value="ECO:0007669"/>
    <property type="project" value="TreeGrafter"/>
</dbReference>
<evidence type="ECO:0000259" key="11">
    <source>
        <dbReference type="PROSITE" id="PS51278"/>
    </source>
</evidence>
<evidence type="ECO:0000256" key="8">
    <source>
        <dbReference type="ARBA" id="ARBA00022737"/>
    </source>
</evidence>
<dbReference type="InterPro" id="IPR017932">
    <property type="entry name" value="GATase_2_dom"/>
</dbReference>
<feature type="domain" description="SIS" evidence="12">
    <location>
        <begin position="282"/>
        <end position="422"/>
    </location>
</feature>
<dbReference type="CDD" id="cd05008">
    <property type="entry name" value="SIS_GlmS_GlmD_1"/>
    <property type="match status" value="1"/>
</dbReference>
<dbReference type="FunFam" id="3.40.50.10490:FF:000002">
    <property type="entry name" value="Glutamine--fructose-6-phosphate aminotransferase [isomerizing]"/>
    <property type="match status" value="1"/>
</dbReference>